<dbReference type="AlphaFoldDB" id="A0A9W6KPX3"/>
<sequence>MRLPDPARSRLVLIGTGAYRSADLPDVPVIATNIRDMQAALTCIKPEHRVVVPPHANAELVGELLTTAAREAHDTLIVYYAGHGLLSPRGLELYLTLAGTEPARLAFSALRFEAVREAFLDSPARNRIAILDCCYSGRAIGTPLAAAGHEVLGQLVVEGSYILTSSPGTRTSVVLPGEPHTAFTHRFLQLLSEGIPGGPELLTLRAIYHHLLQALARENLPPPQQSGTATADTLALATNRWTPATPARSSRHTDHTTGGASAAPAPSRAAKRKASPPPPASLEPAPPSVASLRSAPLLPAASGRAAPRGGNLATEETLRLPFTDVQSAIRAGIPDDADAEALIQCAQTDTVGAYRLLRREPMSPFAPALIEGLRRRQVRYPGDNQFRIPTADRPATQWTQQASQLLRHHTGEDARAELMTAVIAPGGVLHDPRDLDAAAQWVTDLGLPRERYPQYYPADLIRAIAADEDPPAYIQQGVRHSPDPEQLLDYAAALLQQSAPRKAAWLMLLVDDVLRESVSAETTARRIAGRLLGTWPETEQPAYWAAVVQAYPLGAITDQQRARMFDAGTSALYHNRREPLVSTELYNLQRTVGSQSVIPIEPERASGDEPDHRHVRGAAPAADVTPNPAPERPADAIRSKPAVNAPHRRTSSSDDRTLIMLMLFMTGGLVAFCGLGMNQTFVVAFGIVIAVAGPVMIMVLNSRKRVRLYVHGTAVVEDVTARPAQEGRSARGRLRLTITAVGIRGITVTGIDPAIPLEKWPERGAVLPVQVLKGNPRKFSILWDRVQAL</sequence>
<evidence type="ECO:0000256" key="1">
    <source>
        <dbReference type="SAM" id="MobiDB-lite"/>
    </source>
</evidence>
<keyword evidence="2" id="KW-0472">Membrane</keyword>
<dbReference type="GO" id="GO:0006508">
    <property type="term" value="P:proteolysis"/>
    <property type="evidence" value="ECO:0007669"/>
    <property type="project" value="InterPro"/>
</dbReference>
<accession>A0A9W6KPX3</accession>
<evidence type="ECO:0000259" key="3">
    <source>
        <dbReference type="Pfam" id="PF00656"/>
    </source>
</evidence>
<dbReference type="Pfam" id="PF00656">
    <property type="entry name" value="Peptidase_C14"/>
    <property type="match status" value="1"/>
</dbReference>
<evidence type="ECO:0000313" key="4">
    <source>
        <dbReference type="EMBL" id="GLL05378.1"/>
    </source>
</evidence>
<feature type="transmembrane region" description="Helical" evidence="2">
    <location>
        <begin position="683"/>
        <end position="700"/>
    </location>
</feature>
<protein>
    <recommendedName>
        <fullName evidence="3">Peptidase C14 caspase domain-containing protein</fullName>
    </recommendedName>
</protein>
<dbReference type="EMBL" id="BSFP01000056">
    <property type="protein sequence ID" value="GLL05378.1"/>
    <property type="molecule type" value="Genomic_DNA"/>
</dbReference>
<reference evidence="4" key="2">
    <citation type="submission" date="2023-01" db="EMBL/GenBank/DDBJ databases">
        <authorList>
            <person name="Sun Q."/>
            <person name="Evtushenko L."/>
        </authorList>
    </citation>
    <scope>NUCLEOTIDE SEQUENCE</scope>
    <source>
        <strain evidence="4">VKM Ac-1321</strain>
    </source>
</reference>
<feature type="compositionally biased region" description="Basic and acidic residues" evidence="1">
    <location>
        <begin position="601"/>
        <end position="612"/>
    </location>
</feature>
<feature type="transmembrane region" description="Helical" evidence="2">
    <location>
        <begin position="658"/>
        <end position="677"/>
    </location>
</feature>
<dbReference type="GO" id="GO:0004197">
    <property type="term" value="F:cysteine-type endopeptidase activity"/>
    <property type="evidence" value="ECO:0007669"/>
    <property type="project" value="InterPro"/>
</dbReference>
<gene>
    <name evidence="4" type="ORF">GCM10017581_071250</name>
</gene>
<reference evidence="4" key="1">
    <citation type="journal article" date="2014" name="Int. J. Syst. Evol. Microbiol.">
        <title>Complete genome sequence of Corynebacterium casei LMG S-19264T (=DSM 44701T), isolated from a smear-ripened cheese.</title>
        <authorList>
            <consortium name="US DOE Joint Genome Institute (JGI-PGF)"/>
            <person name="Walter F."/>
            <person name="Albersmeier A."/>
            <person name="Kalinowski J."/>
            <person name="Ruckert C."/>
        </authorList>
    </citation>
    <scope>NUCLEOTIDE SEQUENCE</scope>
    <source>
        <strain evidence="4">VKM Ac-1321</strain>
    </source>
</reference>
<keyword evidence="2" id="KW-1133">Transmembrane helix</keyword>
<dbReference type="InterPro" id="IPR011600">
    <property type="entry name" value="Pept_C14_caspase"/>
</dbReference>
<keyword evidence="2" id="KW-0812">Transmembrane</keyword>
<dbReference type="Gene3D" id="3.40.50.1460">
    <property type="match status" value="1"/>
</dbReference>
<feature type="domain" description="Peptidase C14 caspase" evidence="3">
    <location>
        <begin position="12"/>
        <end position="374"/>
    </location>
</feature>
<comment type="caution">
    <text evidence="4">The sequence shown here is derived from an EMBL/GenBank/DDBJ whole genome shotgun (WGS) entry which is preliminary data.</text>
</comment>
<feature type="region of interest" description="Disordered" evidence="1">
    <location>
        <begin position="598"/>
        <end position="651"/>
    </location>
</feature>
<dbReference type="NCBIfam" id="NF047832">
    <property type="entry name" value="caspase_w_EACC1"/>
    <property type="match status" value="1"/>
</dbReference>
<name>A0A9W6KPX3_9ACTN</name>
<feature type="compositionally biased region" description="Pro residues" evidence="1">
    <location>
        <begin position="275"/>
        <end position="287"/>
    </location>
</feature>
<feature type="region of interest" description="Disordered" evidence="1">
    <location>
        <begin position="243"/>
        <end position="291"/>
    </location>
</feature>
<proteinExistence type="predicted"/>
<dbReference type="Proteomes" id="UP001143480">
    <property type="component" value="Unassembled WGS sequence"/>
</dbReference>
<keyword evidence="5" id="KW-1185">Reference proteome</keyword>
<evidence type="ECO:0000313" key="5">
    <source>
        <dbReference type="Proteomes" id="UP001143480"/>
    </source>
</evidence>
<evidence type="ECO:0000256" key="2">
    <source>
        <dbReference type="SAM" id="Phobius"/>
    </source>
</evidence>
<dbReference type="RefSeq" id="WP_261961793.1">
    <property type="nucleotide sequence ID" value="NZ_BAAAXA010000001.1"/>
</dbReference>
<organism evidence="4 5">
    <name type="scientific">Dactylosporangium matsuzakiense</name>
    <dbReference type="NCBI Taxonomy" id="53360"/>
    <lineage>
        <taxon>Bacteria</taxon>
        <taxon>Bacillati</taxon>
        <taxon>Actinomycetota</taxon>
        <taxon>Actinomycetes</taxon>
        <taxon>Micromonosporales</taxon>
        <taxon>Micromonosporaceae</taxon>
        <taxon>Dactylosporangium</taxon>
    </lineage>
</organism>